<evidence type="ECO:0000259" key="3">
    <source>
        <dbReference type="Pfam" id="PF20434"/>
    </source>
</evidence>
<dbReference type="InterPro" id="IPR050300">
    <property type="entry name" value="GDXG_lipolytic_enzyme"/>
</dbReference>
<dbReference type="AlphaFoldDB" id="A0AAU8FRW5"/>
<evidence type="ECO:0000256" key="2">
    <source>
        <dbReference type="SAM" id="SignalP"/>
    </source>
</evidence>
<dbReference type="EMBL" id="CP159289">
    <property type="protein sequence ID" value="XCH27346.1"/>
    <property type="molecule type" value="Genomic_DNA"/>
</dbReference>
<dbReference type="InterPro" id="IPR049492">
    <property type="entry name" value="BD-FAE-like_dom"/>
</dbReference>
<feature type="domain" description="BD-FAE-like" evidence="3">
    <location>
        <begin position="62"/>
        <end position="258"/>
    </location>
</feature>
<dbReference type="SUPFAM" id="SSF53474">
    <property type="entry name" value="alpha/beta-Hydrolases"/>
    <property type="match status" value="1"/>
</dbReference>
<dbReference type="InterPro" id="IPR029058">
    <property type="entry name" value="AB_hydrolase_fold"/>
</dbReference>
<name>A0AAU8FRW5_9BACT</name>
<accession>A0AAU8FRW5</accession>
<keyword evidence="2" id="KW-0732">Signal</keyword>
<evidence type="ECO:0000256" key="1">
    <source>
        <dbReference type="ARBA" id="ARBA00022801"/>
    </source>
</evidence>
<sequence length="303" mass="32987">MAKISCLLTAVCATLFVSVALHAQTEMPLYPGKIPNAIEAENQETSKDNVVRDVSIPTLTAFLPPAGMGNGTAVIVCPGGGYGVLVIEREGYRVAKELNRQGIAAFVLKYRLPSDRTMKDKSMGPLQDAQQAIRTVRERAKEWHVDPAKIGIMGFSAGGHLASTAGTHYDSSFIDNPQKTSLRPDFMVLVYPVISFEGKIGHKGSSANLLGPSPSAERVRYFSNDLQVTASTPPAYLTHAGDDTVVPVSNSLRFYEALNAKGIAADMHIYARGQHGYPKVPSFDEWFGRCLQWMRITGFLPEK</sequence>
<evidence type="ECO:0000313" key="4">
    <source>
        <dbReference type="EMBL" id="XCH27346.1"/>
    </source>
</evidence>
<dbReference type="Pfam" id="PF20434">
    <property type="entry name" value="BD-FAE"/>
    <property type="match status" value="1"/>
</dbReference>
<reference evidence="4" key="1">
    <citation type="submission" date="2024-06" db="EMBL/GenBank/DDBJ databases">
        <title>Sequencing and assembly of the genome of Dyadobacter sp. strain 676, a symbiont of Cyamopsis tetragonoloba.</title>
        <authorList>
            <person name="Guro P."/>
            <person name="Sazanova A."/>
            <person name="Kuznetsova I."/>
            <person name="Belimov A."/>
            <person name="Safronova V."/>
        </authorList>
    </citation>
    <scope>NUCLEOTIDE SEQUENCE</scope>
    <source>
        <strain evidence="4">676</strain>
    </source>
</reference>
<dbReference type="Gene3D" id="3.40.50.1820">
    <property type="entry name" value="alpha/beta hydrolase"/>
    <property type="match status" value="1"/>
</dbReference>
<gene>
    <name evidence="4" type="ORF">ABV298_13485</name>
</gene>
<dbReference type="RefSeq" id="WP_353722603.1">
    <property type="nucleotide sequence ID" value="NZ_CP159289.1"/>
</dbReference>
<dbReference type="PANTHER" id="PTHR48081">
    <property type="entry name" value="AB HYDROLASE SUPERFAMILY PROTEIN C4A8.06C"/>
    <property type="match status" value="1"/>
</dbReference>
<protein>
    <submittedName>
        <fullName evidence="4">Alpha/beta hydrolase</fullName>
    </submittedName>
</protein>
<dbReference type="GO" id="GO:0016787">
    <property type="term" value="F:hydrolase activity"/>
    <property type="evidence" value="ECO:0007669"/>
    <property type="project" value="UniProtKB-KW"/>
</dbReference>
<dbReference type="PANTHER" id="PTHR48081:SF6">
    <property type="entry name" value="PEPTIDASE S9 PROLYL OLIGOPEPTIDASE CATALYTIC DOMAIN-CONTAINING PROTEIN"/>
    <property type="match status" value="1"/>
</dbReference>
<proteinExistence type="predicted"/>
<feature type="signal peptide" evidence="2">
    <location>
        <begin position="1"/>
        <end position="23"/>
    </location>
</feature>
<keyword evidence="1 4" id="KW-0378">Hydrolase</keyword>
<feature type="chain" id="PRO_5043773095" evidence="2">
    <location>
        <begin position="24"/>
        <end position="303"/>
    </location>
</feature>
<organism evidence="4">
    <name type="scientific">Dyadobacter sp. 676</name>
    <dbReference type="NCBI Taxonomy" id="3088362"/>
    <lineage>
        <taxon>Bacteria</taxon>
        <taxon>Pseudomonadati</taxon>
        <taxon>Bacteroidota</taxon>
        <taxon>Cytophagia</taxon>
        <taxon>Cytophagales</taxon>
        <taxon>Spirosomataceae</taxon>
        <taxon>Dyadobacter</taxon>
    </lineage>
</organism>